<keyword evidence="4" id="KW-1185">Reference proteome</keyword>
<gene>
    <name evidence="3" type="ORF">SCHPADRAFT_939129</name>
</gene>
<reference evidence="3 4" key="1">
    <citation type="submission" date="2015-04" db="EMBL/GenBank/DDBJ databases">
        <title>Complete genome sequence of Schizopora paradoxa KUC8140, a cosmopolitan wood degrader in East Asia.</title>
        <authorList>
            <consortium name="DOE Joint Genome Institute"/>
            <person name="Min B."/>
            <person name="Park H."/>
            <person name="Jang Y."/>
            <person name="Kim J.-J."/>
            <person name="Kim K.H."/>
            <person name="Pangilinan J."/>
            <person name="Lipzen A."/>
            <person name="Riley R."/>
            <person name="Grigoriev I.V."/>
            <person name="Spatafora J.W."/>
            <person name="Choi I.-G."/>
        </authorList>
    </citation>
    <scope>NUCLEOTIDE SEQUENCE [LARGE SCALE GENOMIC DNA]</scope>
    <source>
        <strain evidence="3 4">KUC8140</strain>
    </source>
</reference>
<dbReference type="PANTHER" id="PTHR46177">
    <property type="entry name" value="INTEGRASE CATALYTIC DOMAIN-CONTAINING PROTEIN"/>
    <property type="match status" value="1"/>
</dbReference>
<dbReference type="EMBL" id="KQ085936">
    <property type="protein sequence ID" value="KLO15002.1"/>
    <property type="molecule type" value="Genomic_DNA"/>
</dbReference>
<dbReference type="PANTHER" id="PTHR46177:SF1">
    <property type="entry name" value="INTEGRASE CATALYTIC DOMAIN-CONTAINING PROTEIN"/>
    <property type="match status" value="1"/>
</dbReference>
<evidence type="ECO:0000313" key="3">
    <source>
        <dbReference type="EMBL" id="KLO15002.1"/>
    </source>
</evidence>
<evidence type="ECO:0000256" key="1">
    <source>
        <dbReference type="ARBA" id="ARBA00022884"/>
    </source>
</evidence>
<evidence type="ECO:0000259" key="2">
    <source>
        <dbReference type="PROSITE" id="PS50994"/>
    </source>
</evidence>
<dbReference type="SUPFAM" id="SSF53098">
    <property type="entry name" value="Ribonuclease H-like"/>
    <property type="match status" value="1"/>
</dbReference>
<feature type="domain" description="Integrase catalytic" evidence="2">
    <location>
        <begin position="146"/>
        <end position="224"/>
    </location>
</feature>
<dbReference type="STRING" id="27342.A0A0H2RTU2"/>
<evidence type="ECO:0000313" key="4">
    <source>
        <dbReference type="Proteomes" id="UP000053477"/>
    </source>
</evidence>
<accession>A0A0H2RTU2</accession>
<organism evidence="3 4">
    <name type="scientific">Schizopora paradoxa</name>
    <dbReference type="NCBI Taxonomy" id="27342"/>
    <lineage>
        <taxon>Eukaryota</taxon>
        <taxon>Fungi</taxon>
        <taxon>Dikarya</taxon>
        <taxon>Basidiomycota</taxon>
        <taxon>Agaricomycotina</taxon>
        <taxon>Agaricomycetes</taxon>
        <taxon>Hymenochaetales</taxon>
        <taxon>Schizoporaceae</taxon>
        <taxon>Schizopora</taxon>
    </lineage>
</organism>
<dbReference type="InterPro" id="IPR001584">
    <property type="entry name" value="Integrase_cat-core"/>
</dbReference>
<protein>
    <recommendedName>
        <fullName evidence="2">Integrase catalytic domain-containing protein</fullName>
    </recommendedName>
</protein>
<dbReference type="Proteomes" id="UP000053477">
    <property type="component" value="Unassembled WGS sequence"/>
</dbReference>
<name>A0A0H2RTU2_9AGAM</name>
<dbReference type="PROSITE" id="PS50994">
    <property type="entry name" value="INTEGRASE"/>
    <property type="match status" value="1"/>
</dbReference>
<keyword evidence="1" id="KW-0694">RNA-binding</keyword>
<dbReference type="GO" id="GO:0005634">
    <property type="term" value="C:nucleus"/>
    <property type="evidence" value="ECO:0007669"/>
    <property type="project" value="UniProtKB-ARBA"/>
</dbReference>
<dbReference type="GO" id="GO:0015074">
    <property type="term" value="P:DNA integration"/>
    <property type="evidence" value="ECO:0007669"/>
    <property type="project" value="InterPro"/>
</dbReference>
<dbReference type="InterPro" id="IPR012337">
    <property type="entry name" value="RNaseH-like_sf"/>
</dbReference>
<proteinExistence type="predicted"/>
<dbReference type="AlphaFoldDB" id="A0A0H2RTU2"/>
<sequence>MPNPTGKNQHGNIVKADDPKLIEALQEYHKARITDPKIISERLAVEHDIHMSPATVRRWRDKMGLYGSGRVKKEVPEEERQQLVLNAMDKDPAMRQGVKTIMYKVAFESGIHVDKKTVSGVMHEHAPEGFDARQPYAKKILRIPKVPIGPNERWASDGHDKTVAIGDGYPIYAFVDDATGKILGLYVIPNNRHADTVTYCYLDLVEKIGGIPIQLSTDCGTETTRLFGIVTELRNRMRPDLDHELLPAHKYVRSTNNISAERQWLRMRFDFTDNAIVFYKAGVEDCRYVPEIPLQRLLVRWLWASHSERCMTRLDRPAYISRNTAYLLPHKWGGEDYLIPVDIPLVKRMKEKMREKAQLNFTDDEFSDRAWEVYNELGIVNLSFENVWDVFDAMLARFE</sequence>
<dbReference type="InParanoid" id="A0A0H2RTU2"/>
<dbReference type="OrthoDB" id="5392716at2759"/>
<dbReference type="GO" id="GO:0003723">
    <property type="term" value="F:RNA binding"/>
    <property type="evidence" value="ECO:0007669"/>
    <property type="project" value="UniProtKB-KW"/>
</dbReference>